<gene>
    <name evidence="1" type="ORF">HMPREF1127_1056</name>
</gene>
<organism evidence="1 2">
    <name type="scientific">Fusobacterium necrophorum subsp. funduliforme Fnf 1007</name>
    <dbReference type="NCBI Taxonomy" id="1161424"/>
    <lineage>
        <taxon>Bacteria</taxon>
        <taxon>Fusobacteriati</taxon>
        <taxon>Fusobacteriota</taxon>
        <taxon>Fusobacteriia</taxon>
        <taxon>Fusobacteriales</taxon>
        <taxon>Fusobacteriaceae</taxon>
        <taxon>Fusobacterium</taxon>
    </lineage>
</organism>
<accession>A0AAN3VX61</accession>
<sequence>MTKKEKAYKKWLELGGEKAPRGTLSMIAKDLRISSNSIRVWKKREWCVDGKQREKNVTNIQSVTDDCNVSGMLQNVTENEEAIPIKRETKKSLLEEENRVKRLAKSQEHSKKLKKISRMTMQGYTAKEIAEAVDFHSSTVAKWRKRYNLIQRRDELQLEAQARIAEAITKEREKRALQLIKGAEYLEGVALEKIKDFHTGKHGASEGKKLAAEINAIKQGLETLDAAKKYTDSWIGAGNTKEVSELMLQDRKYELEQERLAFEKEKATAILYTKLLEIEKGNKENTSEEIRGAIEEQFGNWEIDTWEETE</sequence>
<dbReference type="Gene3D" id="1.10.10.60">
    <property type="entry name" value="Homeodomain-like"/>
    <property type="match status" value="1"/>
</dbReference>
<reference evidence="1 2" key="1">
    <citation type="submission" date="2012-07" db="EMBL/GenBank/DDBJ databases">
        <authorList>
            <person name="Durkin A.S."/>
            <person name="McCorrison J."/>
            <person name="Torralba M."/>
            <person name="Gillis M."/>
            <person name="Methe B."/>
            <person name="Sutton G."/>
            <person name="Nelson K.E."/>
        </authorList>
    </citation>
    <scope>NUCLEOTIDE SEQUENCE [LARGE SCALE GENOMIC DNA]</scope>
    <source>
        <strain evidence="1 2">Fnf 1007</strain>
    </source>
</reference>
<comment type="caution">
    <text evidence="1">The sequence shown here is derived from an EMBL/GenBank/DDBJ whole genome shotgun (WGS) entry which is preliminary data.</text>
</comment>
<dbReference type="AlphaFoldDB" id="A0AAN3VX61"/>
<dbReference type="GeneID" id="75075254"/>
<dbReference type="Proteomes" id="UP000003120">
    <property type="component" value="Unassembled WGS sequence"/>
</dbReference>
<proteinExistence type="predicted"/>
<protein>
    <submittedName>
        <fullName evidence="1">Terminase, ATPase subunit, gpP-like protein</fullName>
    </submittedName>
</protein>
<dbReference type="Pfam" id="PF13384">
    <property type="entry name" value="HTH_23"/>
    <property type="match status" value="1"/>
</dbReference>
<dbReference type="EMBL" id="ALKK01000011">
    <property type="protein sequence ID" value="EJU18776.1"/>
    <property type="molecule type" value="Genomic_DNA"/>
</dbReference>
<evidence type="ECO:0000313" key="2">
    <source>
        <dbReference type="Proteomes" id="UP000003120"/>
    </source>
</evidence>
<evidence type="ECO:0000313" key="1">
    <source>
        <dbReference type="EMBL" id="EJU18776.1"/>
    </source>
</evidence>
<name>A0AAN3VX61_9FUSO</name>
<dbReference type="RefSeq" id="WP_005960388.1">
    <property type="nucleotide sequence ID" value="NZ_ALKK01000011.1"/>
</dbReference>